<evidence type="ECO:0000313" key="9">
    <source>
        <dbReference type="Proteomes" id="UP001165740"/>
    </source>
</evidence>
<dbReference type="InterPro" id="IPR013783">
    <property type="entry name" value="Ig-like_fold"/>
</dbReference>
<feature type="compositionally biased region" description="Low complexity" evidence="5">
    <location>
        <begin position="2217"/>
        <end position="2230"/>
    </location>
</feature>
<dbReference type="OrthoDB" id="6089342at2759"/>
<dbReference type="CDD" id="cd00063">
    <property type="entry name" value="FN3"/>
    <property type="match status" value="4"/>
</dbReference>
<feature type="domain" description="Ig-like" evidence="7">
    <location>
        <begin position="534"/>
        <end position="614"/>
    </location>
</feature>
<evidence type="ECO:0000256" key="4">
    <source>
        <dbReference type="ARBA" id="ARBA00023319"/>
    </source>
</evidence>
<accession>A0A9W3AJD9</accession>
<dbReference type="SMART" id="SM00060">
    <property type="entry name" value="FN3"/>
    <property type="match status" value="10"/>
</dbReference>
<keyword evidence="4" id="KW-0393">Immunoglobulin domain</keyword>
<gene>
    <name evidence="10" type="primary">LOC106053445</name>
</gene>
<dbReference type="Pfam" id="PF07679">
    <property type="entry name" value="I-set"/>
    <property type="match status" value="3"/>
</dbReference>
<reference evidence="10" key="1">
    <citation type="submission" date="2025-08" db="UniProtKB">
        <authorList>
            <consortium name="RefSeq"/>
        </authorList>
    </citation>
    <scope>IDENTIFICATION</scope>
</reference>
<feature type="domain" description="Ig-like" evidence="7">
    <location>
        <begin position="1248"/>
        <end position="1328"/>
    </location>
</feature>
<evidence type="ECO:0000259" key="8">
    <source>
        <dbReference type="PROSITE" id="PS50853"/>
    </source>
</evidence>
<evidence type="ECO:0000256" key="5">
    <source>
        <dbReference type="SAM" id="MobiDB-lite"/>
    </source>
</evidence>
<dbReference type="InterPro" id="IPR013098">
    <property type="entry name" value="Ig_I-set"/>
</dbReference>
<dbReference type="InterPro" id="IPR007110">
    <property type="entry name" value="Ig-like_dom"/>
</dbReference>
<feature type="domain" description="Fibronectin type-III" evidence="8">
    <location>
        <begin position="427"/>
        <end position="522"/>
    </location>
</feature>
<feature type="domain" description="Ig-like" evidence="7">
    <location>
        <begin position="1158"/>
        <end position="1240"/>
    </location>
</feature>
<dbReference type="Gene3D" id="2.60.40.10">
    <property type="entry name" value="Immunoglobulins"/>
    <property type="match status" value="15"/>
</dbReference>
<evidence type="ECO:0000313" key="10">
    <source>
        <dbReference type="RefSeq" id="XP_055887250.1"/>
    </source>
</evidence>
<evidence type="ECO:0000256" key="6">
    <source>
        <dbReference type="SAM" id="SignalP"/>
    </source>
</evidence>
<dbReference type="OMA" id="GETHINQ"/>
<feature type="domain" description="Ig-like" evidence="7">
    <location>
        <begin position="622"/>
        <end position="702"/>
    </location>
</feature>
<feature type="signal peptide" evidence="6">
    <location>
        <begin position="1"/>
        <end position="25"/>
    </location>
</feature>
<feature type="domain" description="Fibronectin type-III" evidence="8">
    <location>
        <begin position="231"/>
        <end position="336"/>
    </location>
</feature>
<feature type="domain" description="Fibronectin type-III" evidence="8">
    <location>
        <begin position="120"/>
        <end position="225"/>
    </location>
</feature>
<dbReference type="Proteomes" id="UP001165740">
    <property type="component" value="Chromosome 5"/>
</dbReference>
<dbReference type="InterPro" id="IPR003598">
    <property type="entry name" value="Ig_sub2"/>
</dbReference>
<dbReference type="InterPro" id="IPR036179">
    <property type="entry name" value="Ig-like_dom_sf"/>
</dbReference>
<dbReference type="Pfam" id="PF00041">
    <property type="entry name" value="fn3"/>
    <property type="match status" value="2"/>
</dbReference>
<keyword evidence="9" id="KW-1185">Reference proteome</keyword>
<dbReference type="SMART" id="SM00408">
    <property type="entry name" value="IGc2"/>
    <property type="match status" value="10"/>
</dbReference>
<proteinExistence type="predicted"/>
<keyword evidence="2" id="KW-0677">Repeat</keyword>
<dbReference type="Pfam" id="PF13927">
    <property type="entry name" value="Ig_3"/>
    <property type="match status" value="3"/>
</dbReference>
<keyword evidence="3" id="KW-1015">Disulfide bond</keyword>
<evidence type="ECO:0000256" key="3">
    <source>
        <dbReference type="ARBA" id="ARBA00023157"/>
    </source>
</evidence>
<dbReference type="InterPro" id="IPR051170">
    <property type="entry name" value="Neural/epithelial_adhesion"/>
</dbReference>
<feature type="chain" id="PRO_5040753957" evidence="6">
    <location>
        <begin position="26"/>
        <end position="2570"/>
    </location>
</feature>
<evidence type="ECO:0000259" key="7">
    <source>
        <dbReference type="PROSITE" id="PS50835"/>
    </source>
</evidence>
<dbReference type="InterPro" id="IPR003599">
    <property type="entry name" value="Ig_sub"/>
</dbReference>
<feature type="domain" description="Fibronectin type-III" evidence="8">
    <location>
        <begin position="2238"/>
        <end position="2338"/>
    </location>
</feature>
<dbReference type="PANTHER" id="PTHR12231:SF253">
    <property type="entry name" value="DPR-INTERACTING PROTEIN ETA, ISOFORM B-RELATED"/>
    <property type="match status" value="1"/>
</dbReference>
<protein>
    <submittedName>
        <fullName evidence="10">Uncharacterized protein LOC106053445</fullName>
    </submittedName>
</protein>
<feature type="domain" description="Fibronectin type-III" evidence="8">
    <location>
        <begin position="1755"/>
        <end position="1849"/>
    </location>
</feature>
<keyword evidence="1 6" id="KW-0732">Signal</keyword>
<dbReference type="PROSITE" id="PS50853">
    <property type="entry name" value="FN3"/>
    <property type="match status" value="5"/>
</dbReference>
<name>A0A9W3AJD9_BIOGL</name>
<evidence type="ECO:0000256" key="2">
    <source>
        <dbReference type="ARBA" id="ARBA00022737"/>
    </source>
</evidence>
<feature type="domain" description="Ig-like" evidence="7">
    <location>
        <begin position="29"/>
        <end position="112"/>
    </location>
</feature>
<dbReference type="InterPro" id="IPR003961">
    <property type="entry name" value="FN3_dom"/>
</dbReference>
<feature type="domain" description="Ig-like" evidence="7">
    <location>
        <begin position="801"/>
        <end position="881"/>
    </location>
</feature>
<sequence length="2570" mass="287960">MAPNLNTTLLLFYVLIGYIVHVLAAQEKPTLFTPSKYYVQVGGVAKLPCMAASSQDTLTWFSKREDAYLKSRSRTVVDPVDRKLSLKIIDKIQLTDSGHYVCSDGKKNQTIELIVVNPSEPLHVTAKMVRQHEAIIKWNPPKRHANLVKTYRLFVTDTSTNRTKEFEDTKTKPNKAGEFLLQDLFPDKIYEISVAPTFMEGTNELPSMFYGPKSKIARLDTTKLDAAVPGVPMKVEAEPGFNSSILVKWLPPKPLHSGDTYNFKVFYEGFGKHKSKGQVLVESPNEEDMWEAVLTDLPIKMKYKIEVAALTKGPSPVMGPKSKTLDYRHDGFTPEISLNAVPLTPDTILVTLDTVGDAVVEVLRVLYSDASAIDWKRLDEFDEKQGYGVITGLKPNSSYFFMAKARVSTRPRQTVTHAVTPSFDLPLPSEVKVIAKSDTSAQVSWSTSDRSKLKGHIVIVQRLVDDNTIETIKQLAVLEDTEVLVKDLMTNEKYQVQVIPFSTQDRGACSEAVRFQLGTSDVDTTTKALEWKSPNFVESPPEELNINEGDEVKIVCAAEGVPTPSVQWLKDNDVIGFAAMERNELTLPSVFEPMVLMCRAWNNLSVIESKVNVKVMPKSKAPSFTDGQPEYVDVSHGESIRVVCEASGVPLPTVQWYKNDYSITSKVPSRAEYTLSRITESTELECRASNSQGQISKKVFITMQDDSSKAPTFIDGQPQRTEVPKGENYTAYCEAEGVPEPYVQLFQDGAPLVSRKPKRAMFVISGVSESMELECRAENRLGKISKKLYIYVYDLQDMKGPSFKDKLPKELFVNSGEKLKVDCAADGVPTPTIQWYVDRLPYGRPEHGRMDLQIQNVDKPVVLTCVARNNAGTIHQRVSVKLKPSAQPPSFIDAQPERVQAYKGDDVLVTCEATGIPEPSILWLHENSDLSPVSARKADYTIKQIPRSIELECRASNTYGQISKKVYIDVEDKPEKKAPSFVELPPEEVILKEGGELKVVCAADGVPPPRVYWLKDGVPIGDTALERNELIIASVLEYVEFTCIAENPMRSIERKVIVKVQSTSDEPRFTDSQPEKVEAFKGEDVQVICQATGVPQPTVQWFLKGSPVTGKKKSRVEYVVSSVIVPTVLECRAENSLGQNSKKVIISVPSDPAGRSKPIILDTLPSVVEVESGKSLTLKCQGWGEPMPGIEWFKNQSPVRGLRLGDDALELHEKSVTENVTLYCRVSNRHGSEDHVVNVVVIEPYQSPILVSKIPRQIEKFYGDSLTIPCEFHGRPVPRVTWFNDTTLLVKAKPKSNTLNIPFVTESSFLRCRGENVAGMGETSVMLNVKYRPVTPKSTTLRPPPVLTHVVRIESSMVSPKLMVVKWIVDQGDLSQIGYFNLTTFSQGQIVMSQLIGSNHRSLNLKSVETGNRYLVLIETYGRHGSVLANSTHDIVVPPYTPPSSPPCLKLELTEIRDTSVKYEMVPVNFNTEAYEYRVAFYDLGTKWDKRSWFDRKSPDPTPLSVIDNLRPSHPYQIHVELLSKSQQSILNITYSFQTAPKGGYLDPVKLVAYLHPMTLWPTTATSTLTTTGSTESDITNFTASIGLSTEISSSEAIDPLTLTTVPVTSASSVTISTTDTNMTDTDMTTGVITTLGTTVSTVFDATTEDPIDETYLVSSKTRFKSPNNAVIIWQVDQGNLENIKHFNVALFDSKGRRRLDSEVAGNQRYINIHPLPNGIYVVNINAKGDEGELFQHNITVVVPPMSMDADSQTPRLDLEANEVRSTDVNIVWDVFNMPPNAINGYRVQVFEEGPKGLNLMNKTLNANTGTLRISNLSPNKRYHVVVDALDVDAQVNMTASVTFDTPPHKRYGKAVKGAMRVMSQPQIALTTLEPEMPQMDMSISKSKTQIQDEENPVHDIKWSLKNFHDYVISNYSMKVRLDGLNGELLYDETFPPNIRYFLMEGMTSGRVYYVEVNALSALGLPLISVGTEYNPDESPDPLTVSQPLLPLTTTTVAATKKPVKLELHVRSLGDDELVMNWSLEDSNTKNDIAMFIIKAKDHEDEYLILDTWTDNETWEYKLKKVLDYRRYNFMVQAVDVNNNTLADAYETIDIPSGEEAAFSLPISTIPSPMEPIELDLRLQSLRSNGTSMYWTLQDPDNRVQQFRITVQEMDENGDIVYDILVKRDNQEYLVEQLEENGKYYFILEALDAFNNTLASDNETYIVSFSDDIQEDTTTTNGNLNENTATESAKNNQEPLKLTLKVMQSNEGTMMRWVVENKKNAEDSIANFNIIVQETDSAGDRTLEVTVGDASREYVVEDLEKNGDYYFTIQALDVENKILSSASAPYRVPDLNEDYTDLEETTPQNINHEYYLDLEIVPLGYNTTLNWKLIKGETTQIVCGLHLFVYRNQYGGETHINQTFLPTDNHITLYDLVPKEDYVIELNAVDCQTKVLAAVRYNYNQPPPDVEFEPIFVSSRTTTNGPLHQDGTNLFITQVETLNSTAIFVKWYDMLSLKGNTSSPASLRYAEFTKSQLIDFIYLKFPPNQTETIIINLKPGQSYMFQIAPWSENIEDDSWSKLVLKSTQAS</sequence>
<evidence type="ECO:0000256" key="1">
    <source>
        <dbReference type="ARBA" id="ARBA00022729"/>
    </source>
</evidence>
<dbReference type="GeneID" id="106053445"/>
<feature type="domain" description="Ig-like" evidence="7">
    <location>
        <begin position="979"/>
        <end position="1057"/>
    </location>
</feature>
<feature type="region of interest" description="Disordered" evidence="5">
    <location>
        <begin position="2217"/>
        <end position="2236"/>
    </location>
</feature>
<organism evidence="9 10">
    <name type="scientific">Biomphalaria glabrata</name>
    <name type="common">Bloodfluke planorb</name>
    <name type="synonym">Freshwater snail</name>
    <dbReference type="NCBI Taxonomy" id="6526"/>
    <lineage>
        <taxon>Eukaryota</taxon>
        <taxon>Metazoa</taxon>
        <taxon>Spiralia</taxon>
        <taxon>Lophotrochozoa</taxon>
        <taxon>Mollusca</taxon>
        <taxon>Gastropoda</taxon>
        <taxon>Heterobranchia</taxon>
        <taxon>Euthyneura</taxon>
        <taxon>Panpulmonata</taxon>
        <taxon>Hygrophila</taxon>
        <taxon>Lymnaeoidea</taxon>
        <taxon>Planorbidae</taxon>
        <taxon>Biomphalaria</taxon>
    </lineage>
</organism>
<feature type="domain" description="Ig-like" evidence="7">
    <location>
        <begin position="1067"/>
        <end position="1147"/>
    </location>
</feature>
<dbReference type="PANTHER" id="PTHR12231">
    <property type="entry name" value="CTX-RELATED TYPE I TRANSMEMBRANE PROTEIN"/>
    <property type="match status" value="1"/>
</dbReference>
<dbReference type="SUPFAM" id="SSF48726">
    <property type="entry name" value="Immunoglobulin"/>
    <property type="match status" value="9"/>
</dbReference>
<feature type="domain" description="Ig-like" evidence="7">
    <location>
        <begin position="889"/>
        <end position="969"/>
    </location>
</feature>
<dbReference type="SUPFAM" id="SSF49265">
    <property type="entry name" value="Fibronectin type III"/>
    <property type="match status" value="6"/>
</dbReference>
<dbReference type="PROSITE" id="PS50835">
    <property type="entry name" value="IG_LIKE"/>
    <property type="match status" value="9"/>
</dbReference>
<dbReference type="RefSeq" id="XP_055887250.1">
    <property type="nucleotide sequence ID" value="XM_056031275.1"/>
</dbReference>
<dbReference type="SMART" id="SM00409">
    <property type="entry name" value="IG"/>
    <property type="match status" value="10"/>
</dbReference>
<dbReference type="InterPro" id="IPR036116">
    <property type="entry name" value="FN3_sf"/>
</dbReference>